<gene>
    <name evidence="5" type="ORF">KUTeg_007526</name>
</gene>
<evidence type="ECO:0000313" key="5">
    <source>
        <dbReference type="EMBL" id="KAJ8315376.1"/>
    </source>
</evidence>
<keyword evidence="4" id="KW-0539">Nucleus</keyword>
<evidence type="ECO:0000256" key="2">
    <source>
        <dbReference type="ARBA" id="ARBA00023015"/>
    </source>
</evidence>
<sequence length="254" mass="29000">MVFCEFAHINHGTIEFFVAYLAPKFGTSGLYDSQHSGHYSHLNSLCSSRESELETEQDPELQPKSSQYINQNCVLLSYFTGDASRSVDEHFTRSLNEPSSFNIEKKPLMCHRKLPPSFWNSNYRQPSATITSASSNFDYSRDPYLTPSWYSLQSNWPYRISSHTHTDLTQPLSYTAFDSASKLSTPYQSIVFPGSYDSRQSKYDFAKNMDSLAGTSSYYGLSRFGMDFPTKGNMETPVPGLEYQLQSARRELCW</sequence>
<dbReference type="PANTHER" id="PTHR15950:SF15">
    <property type="entry name" value="PROTEIN VESTIGIAL"/>
    <property type="match status" value="1"/>
</dbReference>
<accession>A0ABQ9FFH3</accession>
<name>A0ABQ9FFH3_TEGGR</name>
<evidence type="ECO:0000313" key="6">
    <source>
        <dbReference type="Proteomes" id="UP001217089"/>
    </source>
</evidence>
<protein>
    <submittedName>
        <fullName evidence="5">Uncharacterized protein</fullName>
    </submittedName>
</protein>
<keyword evidence="2" id="KW-0805">Transcription regulation</keyword>
<comment type="subcellular location">
    <subcellularLocation>
        <location evidence="1">Nucleus</location>
    </subcellularLocation>
</comment>
<evidence type="ECO:0000256" key="1">
    <source>
        <dbReference type="ARBA" id="ARBA00004123"/>
    </source>
</evidence>
<keyword evidence="3" id="KW-0804">Transcription</keyword>
<dbReference type="EMBL" id="JARBDR010000337">
    <property type="protein sequence ID" value="KAJ8315376.1"/>
    <property type="molecule type" value="Genomic_DNA"/>
</dbReference>
<keyword evidence="6" id="KW-1185">Reference proteome</keyword>
<evidence type="ECO:0000256" key="4">
    <source>
        <dbReference type="ARBA" id="ARBA00023242"/>
    </source>
</evidence>
<dbReference type="PANTHER" id="PTHR15950">
    <property type="entry name" value="TRANSCRIPTION COFACTOR VESTIGIAL-LIKE PROTEIN"/>
    <property type="match status" value="1"/>
</dbReference>
<reference evidence="5 6" key="1">
    <citation type="submission" date="2022-12" db="EMBL/GenBank/DDBJ databases">
        <title>Chromosome-level genome of Tegillarca granosa.</title>
        <authorList>
            <person name="Kim J."/>
        </authorList>
    </citation>
    <scope>NUCLEOTIDE SEQUENCE [LARGE SCALE GENOMIC DNA]</scope>
    <source>
        <strain evidence="5">Teg-2019</strain>
        <tissue evidence="5">Adductor muscle</tissue>
    </source>
</reference>
<proteinExistence type="predicted"/>
<dbReference type="InterPro" id="IPR011520">
    <property type="entry name" value="Vg_fam"/>
</dbReference>
<evidence type="ECO:0000256" key="3">
    <source>
        <dbReference type="ARBA" id="ARBA00023163"/>
    </source>
</evidence>
<organism evidence="5 6">
    <name type="scientific">Tegillarca granosa</name>
    <name type="common">Malaysian cockle</name>
    <name type="synonym">Anadara granosa</name>
    <dbReference type="NCBI Taxonomy" id="220873"/>
    <lineage>
        <taxon>Eukaryota</taxon>
        <taxon>Metazoa</taxon>
        <taxon>Spiralia</taxon>
        <taxon>Lophotrochozoa</taxon>
        <taxon>Mollusca</taxon>
        <taxon>Bivalvia</taxon>
        <taxon>Autobranchia</taxon>
        <taxon>Pteriomorphia</taxon>
        <taxon>Arcoida</taxon>
        <taxon>Arcoidea</taxon>
        <taxon>Arcidae</taxon>
        <taxon>Tegillarca</taxon>
    </lineage>
</organism>
<comment type="caution">
    <text evidence="5">The sequence shown here is derived from an EMBL/GenBank/DDBJ whole genome shotgun (WGS) entry which is preliminary data.</text>
</comment>
<dbReference type="Pfam" id="PF07545">
    <property type="entry name" value="Vg_Tdu"/>
    <property type="match status" value="1"/>
</dbReference>
<dbReference type="Proteomes" id="UP001217089">
    <property type="component" value="Unassembled WGS sequence"/>
</dbReference>